<proteinExistence type="predicted"/>
<keyword evidence="2" id="KW-1185">Reference proteome</keyword>
<comment type="caution">
    <text evidence="1">The sequence shown here is derived from an EMBL/GenBank/DDBJ whole genome shotgun (WGS) entry which is preliminary data.</text>
</comment>
<dbReference type="EMBL" id="JAPMOS010000251">
    <property type="protein sequence ID" value="KAJ4453522.1"/>
    <property type="molecule type" value="Genomic_DNA"/>
</dbReference>
<protein>
    <submittedName>
        <fullName evidence="1">Uncharacterized protein</fullName>
    </submittedName>
</protein>
<evidence type="ECO:0000313" key="1">
    <source>
        <dbReference type="EMBL" id="KAJ4453522.1"/>
    </source>
</evidence>
<reference evidence="1" key="1">
    <citation type="journal article" date="2022" name="bioRxiv">
        <title>Genomics of Preaxostyla Flagellates Illuminates Evolutionary Transitions and the Path Towards Mitochondrial Loss.</title>
        <authorList>
            <person name="Novak L.V.F."/>
            <person name="Treitli S.C."/>
            <person name="Pyrih J."/>
            <person name="Halakuc P."/>
            <person name="Pipaliya S.V."/>
            <person name="Vacek V."/>
            <person name="Brzon O."/>
            <person name="Soukal P."/>
            <person name="Eme L."/>
            <person name="Dacks J.B."/>
            <person name="Karnkowska A."/>
            <person name="Elias M."/>
            <person name="Hampl V."/>
        </authorList>
    </citation>
    <scope>NUCLEOTIDE SEQUENCE</scope>
    <source>
        <strain evidence="1">RCP-MX</strain>
    </source>
</reference>
<evidence type="ECO:0000313" key="2">
    <source>
        <dbReference type="Proteomes" id="UP001141327"/>
    </source>
</evidence>
<name>A0ABQ8U2Q7_9EUKA</name>
<organism evidence="1 2">
    <name type="scientific">Paratrimastix pyriformis</name>
    <dbReference type="NCBI Taxonomy" id="342808"/>
    <lineage>
        <taxon>Eukaryota</taxon>
        <taxon>Metamonada</taxon>
        <taxon>Preaxostyla</taxon>
        <taxon>Paratrimastigidae</taxon>
        <taxon>Paratrimastix</taxon>
    </lineage>
</organism>
<dbReference type="Proteomes" id="UP001141327">
    <property type="component" value="Unassembled WGS sequence"/>
</dbReference>
<sequence length="111" mass="12372">MTINPTETWACLHRRWLYLDMFLSQWGLIFRDGPVCSSCPGMSWHTICVALLRASRCASCLDWVLTHRDICLMRLGAGLSGPHCGDISGRAGVFVMPFECVLTHQDSCLPA</sequence>
<accession>A0ABQ8U2Q7</accession>
<gene>
    <name evidence="1" type="ORF">PAPYR_11982</name>
</gene>